<evidence type="ECO:0000256" key="1">
    <source>
        <dbReference type="SAM" id="Phobius"/>
    </source>
</evidence>
<protein>
    <submittedName>
        <fullName evidence="2">Uncharacterized protein</fullName>
    </submittedName>
</protein>
<keyword evidence="1" id="KW-1133">Transmembrane helix</keyword>
<name>A0A9P4GBW4_9PLEO</name>
<dbReference type="EMBL" id="ML976617">
    <property type="protein sequence ID" value="KAF1842701.1"/>
    <property type="molecule type" value="Genomic_DNA"/>
</dbReference>
<accession>A0A9P4GBW4</accession>
<evidence type="ECO:0000313" key="2">
    <source>
        <dbReference type="EMBL" id="KAF1842701.1"/>
    </source>
</evidence>
<comment type="caution">
    <text evidence="2">The sequence shown here is derived from an EMBL/GenBank/DDBJ whole genome shotgun (WGS) entry which is preliminary data.</text>
</comment>
<organism evidence="2 3">
    <name type="scientific">Cucurbitaria berberidis CBS 394.84</name>
    <dbReference type="NCBI Taxonomy" id="1168544"/>
    <lineage>
        <taxon>Eukaryota</taxon>
        <taxon>Fungi</taxon>
        <taxon>Dikarya</taxon>
        <taxon>Ascomycota</taxon>
        <taxon>Pezizomycotina</taxon>
        <taxon>Dothideomycetes</taxon>
        <taxon>Pleosporomycetidae</taxon>
        <taxon>Pleosporales</taxon>
        <taxon>Pleosporineae</taxon>
        <taxon>Cucurbitariaceae</taxon>
        <taxon>Cucurbitaria</taxon>
    </lineage>
</organism>
<gene>
    <name evidence="2" type="ORF">K460DRAFT_367660</name>
</gene>
<dbReference type="AlphaFoldDB" id="A0A9P4GBW4"/>
<dbReference type="OrthoDB" id="2819018at2759"/>
<feature type="transmembrane region" description="Helical" evidence="1">
    <location>
        <begin position="6"/>
        <end position="22"/>
    </location>
</feature>
<dbReference type="Proteomes" id="UP000800039">
    <property type="component" value="Unassembled WGS sequence"/>
</dbReference>
<keyword evidence="3" id="KW-1185">Reference proteome</keyword>
<dbReference type="GeneID" id="63850866"/>
<feature type="transmembrane region" description="Helical" evidence="1">
    <location>
        <begin position="67"/>
        <end position="85"/>
    </location>
</feature>
<reference evidence="2" key="1">
    <citation type="submission" date="2020-01" db="EMBL/GenBank/DDBJ databases">
        <authorList>
            <consortium name="DOE Joint Genome Institute"/>
            <person name="Haridas S."/>
            <person name="Albert R."/>
            <person name="Binder M."/>
            <person name="Bloem J."/>
            <person name="Labutti K."/>
            <person name="Salamov A."/>
            <person name="Andreopoulos B."/>
            <person name="Baker S.E."/>
            <person name="Barry K."/>
            <person name="Bills G."/>
            <person name="Bluhm B.H."/>
            <person name="Cannon C."/>
            <person name="Castanera R."/>
            <person name="Culley D.E."/>
            <person name="Daum C."/>
            <person name="Ezra D."/>
            <person name="Gonzalez J.B."/>
            <person name="Henrissat B."/>
            <person name="Kuo A."/>
            <person name="Liang C."/>
            <person name="Lipzen A."/>
            <person name="Lutzoni F."/>
            <person name="Magnuson J."/>
            <person name="Mondo S."/>
            <person name="Nolan M."/>
            <person name="Ohm R."/>
            <person name="Pangilinan J."/>
            <person name="Park H.-J."/>
            <person name="Ramirez L."/>
            <person name="Alfaro M."/>
            <person name="Sun H."/>
            <person name="Tritt A."/>
            <person name="Yoshinaga Y."/>
            <person name="Zwiers L.-H."/>
            <person name="Turgeon B.G."/>
            <person name="Goodwin S.B."/>
            <person name="Spatafora J.W."/>
            <person name="Crous P.W."/>
            <person name="Grigoriev I.V."/>
        </authorList>
    </citation>
    <scope>NUCLEOTIDE SEQUENCE</scope>
    <source>
        <strain evidence="2">CBS 394.84</strain>
    </source>
</reference>
<sequence length="99" mass="11414">MSMGLFIGLITWYTLYFLLPSIQSPLLQLAHLHWVVVLQSLIYISSLTGILYPGALWMDPQFGEGSPQLYGFPVFVGLAWVGWYIERQRLLRVVLKRTQ</sequence>
<proteinExistence type="predicted"/>
<keyword evidence="1" id="KW-0472">Membrane</keyword>
<feature type="transmembrane region" description="Helical" evidence="1">
    <location>
        <begin position="34"/>
        <end position="55"/>
    </location>
</feature>
<dbReference type="RefSeq" id="XP_040785264.1">
    <property type="nucleotide sequence ID" value="XM_040933615.1"/>
</dbReference>
<keyword evidence="1" id="KW-0812">Transmembrane</keyword>
<evidence type="ECO:0000313" key="3">
    <source>
        <dbReference type="Proteomes" id="UP000800039"/>
    </source>
</evidence>